<proteinExistence type="predicted"/>
<accession>A0A2M3ZR54</accession>
<evidence type="ECO:0000313" key="1">
    <source>
        <dbReference type="EMBL" id="MBW31036.1"/>
    </source>
</evidence>
<protein>
    <submittedName>
        <fullName evidence="1">Putative secreted peptide</fullName>
    </submittedName>
</protein>
<reference evidence="1" key="1">
    <citation type="submission" date="2018-01" db="EMBL/GenBank/DDBJ databases">
        <title>An insight into the sialome of Amazonian anophelines.</title>
        <authorList>
            <person name="Ribeiro J.M."/>
            <person name="Scarpassa V."/>
            <person name="Calvo E."/>
        </authorList>
    </citation>
    <scope>NUCLEOTIDE SEQUENCE</scope>
    <source>
        <tissue evidence="1">Salivary glands</tissue>
    </source>
</reference>
<name>A0A2M3ZR54_9DIPT</name>
<organism evidence="1">
    <name type="scientific">Anopheles braziliensis</name>
    <dbReference type="NCBI Taxonomy" id="58242"/>
    <lineage>
        <taxon>Eukaryota</taxon>
        <taxon>Metazoa</taxon>
        <taxon>Ecdysozoa</taxon>
        <taxon>Arthropoda</taxon>
        <taxon>Hexapoda</taxon>
        <taxon>Insecta</taxon>
        <taxon>Pterygota</taxon>
        <taxon>Neoptera</taxon>
        <taxon>Endopterygota</taxon>
        <taxon>Diptera</taxon>
        <taxon>Nematocera</taxon>
        <taxon>Culicoidea</taxon>
        <taxon>Culicidae</taxon>
        <taxon>Anophelinae</taxon>
        <taxon>Anopheles</taxon>
    </lineage>
</organism>
<dbReference type="AlphaFoldDB" id="A0A2M3ZR54"/>
<sequence>MAPSRRASSAVCAGADGILAFAALPVLSRSLALTMYGWGPPADSRSNKPCLSWAPMAVPMTRFTVSMTDFEPECGSVVEL</sequence>
<dbReference type="EMBL" id="GGFM01010285">
    <property type="protein sequence ID" value="MBW31036.1"/>
    <property type="molecule type" value="Transcribed_RNA"/>
</dbReference>